<dbReference type="EMBL" id="CP048836">
    <property type="protein sequence ID" value="QID16223.1"/>
    <property type="molecule type" value="Genomic_DNA"/>
</dbReference>
<dbReference type="PANTHER" id="PTHR30579">
    <property type="entry name" value="TRANSCRIPTIONAL REGULATOR"/>
    <property type="match status" value="1"/>
</dbReference>
<organism evidence="6 7">
    <name type="scientific">Nitrogeniibacter mangrovi</name>
    <dbReference type="NCBI Taxonomy" id="2016596"/>
    <lineage>
        <taxon>Bacteria</taxon>
        <taxon>Pseudomonadati</taxon>
        <taxon>Pseudomonadota</taxon>
        <taxon>Betaproteobacteria</taxon>
        <taxon>Rhodocyclales</taxon>
        <taxon>Zoogloeaceae</taxon>
        <taxon>Nitrogeniibacter</taxon>
    </lineage>
</organism>
<dbReference type="GO" id="GO:0003700">
    <property type="term" value="F:DNA-binding transcription factor activity"/>
    <property type="evidence" value="ECO:0007669"/>
    <property type="project" value="InterPro"/>
</dbReference>
<dbReference type="GO" id="GO:0003677">
    <property type="term" value="F:DNA binding"/>
    <property type="evidence" value="ECO:0007669"/>
    <property type="project" value="UniProtKB-KW"/>
</dbReference>
<keyword evidence="7" id="KW-1185">Reference proteome</keyword>
<evidence type="ECO:0000256" key="2">
    <source>
        <dbReference type="ARBA" id="ARBA00023015"/>
    </source>
</evidence>
<dbReference type="AlphaFoldDB" id="A0A6C1AYM1"/>
<dbReference type="Pfam" id="PF00126">
    <property type="entry name" value="HTH_1"/>
    <property type="match status" value="1"/>
</dbReference>
<protein>
    <submittedName>
        <fullName evidence="6">LysR family transcriptional regulator</fullName>
    </submittedName>
</protein>
<gene>
    <name evidence="6" type="ORF">G3580_00440</name>
</gene>
<comment type="similarity">
    <text evidence="1">Belongs to the LysR transcriptional regulatory family.</text>
</comment>
<evidence type="ECO:0000256" key="1">
    <source>
        <dbReference type="ARBA" id="ARBA00009437"/>
    </source>
</evidence>
<keyword evidence="3" id="KW-0238">DNA-binding</keyword>
<dbReference type="SUPFAM" id="SSF46785">
    <property type="entry name" value="Winged helix' DNA-binding domain"/>
    <property type="match status" value="1"/>
</dbReference>
<dbReference type="KEGG" id="azq:G3580_00440"/>
<dbReference type="Gene3D" id="3.40.190.290">
    <property type="match status" value="1"/>
</dbReference>
<evidence type="ECO:0000313" key="6">
    <source>
        <dbReference type="EMBL" id="QID16223.1"/>
    </source>
</evidence>
<reference evidence="6 7" key="1">
    <citation type="submission" date="2020-02" db="EMBL/GenBank/DDBJ databases">
        <title>Nitrogenibacter mangrovi gen. nov., sp. nov. isolated from mangrove sediment, a denitrifying betaproteobacterium.</title>
        <authorList>
            <person name="Liao H."/>
            <person name="Tian Y."/>
        </authorList>
    </citation>
    <scope>NUCLEOTIDE SEQUENCE [LARGE SCALE GENOMIC DNA]</scope>
    <source>
        <strain evidence="6 7">M9-3-2</strain>
    </source>
</reference>
<evidence type="ECO:0000259" key="5">
    <source>
        <dbReference type="PROSITE" id="PS50931"/>
    </source>
</evidence>
<keyword evidence="2" id="KW-0805">Transcription regulation</keyword>
<dbReference type="Proteomes" id="UP000501991">
    <property type="component" value="Chromosome"/>
</dbReference>
<dbReference type="InterPro" id="IPR005119">
    <property type="entry name" value="LysR_subst-bd"/>
</dbReference>
<dbReference type="SUPFAM" id="SSF53850">
    <property type="entry name" value="Periplasmic binding protein-like II"/>
    <property type="match status" value="1"/>
</dbReference>
<dbReference type="InterPro" id="IPR050176">
    <property type="entry name" value="LTTR"/>
</dbReference>
<dbReference type="PROSITE" id="PS50931">
    <property type="entry name" value="HTH_LYSR"/>
    <property type="match status" value="1"/>
</dbReference>
<dbReference type="PANTHER" id="PTHR30579:SF3">
    <property type="entry name" value="TRANSCRIPTIONAL REGULATORY PROTEIN"/>
    <property type="match status" value="1"/>
</dbReference>
<dbReference type="Gene3D" id="1.10.10.10">
    <property type="entry name" value="Winged helix-like DNA-binding domain superfamily/Winged helix DNA-binding domain"/>
    <property type="match status" value="1"/>
</dbReference>
<dbReference type="InterPro" id="IPR036390">
    <property type="entry name" value="WH_DNA-bd_sf"/>
</dbReference>
<sequence>MSPTPEPNRLQWDDVRHFLALARQGSLSGAARTLGVEHTTVARRVEALEHALGIRLFDRLPRGWSLTAEGETLMAQAGRMDDEAQAFSRTALGVSSLQGTVRLSAPPVFAGHFLVPALAARRDRWPNIDLEVIGEARDANLARGEADLAIRLSRPTAPGLATRPIGRMGYGLYGARGYAQRPAHEWTFLGYDDPLVQVPQQRWLRDIAGTRRFVFRSNDLAALLGAARHGLGVTVLPHFLAADDPSVAPIDPPGCDIVRDIWLVMHPDVKRSPRVRLIADLVADVIGGASAVLLASE</sequence>
<evidence type="ECO:0000256" key="3">
    <source>
        <dbReference type="ARBA" id="ARBA00023125"/>
    </source>
</evidence>
<dbReference type="InterPro" id="IPR000847">
    <property type="entry name" value="LysR_HTH_N"/>
</dbReference>
<proteinExistence type="inferred from homology"/>
<evidence type="ECO:0000313" key="7">
    <source>
        <dbReference type="Proteomes" id="UP000501991"/>
    </source>
</evidence>
<evidence type="ECO:0000256" key="4">
    <source>
        <dbReference type="ARBA" id="ARBA00023163"/>
    </source>
</evidence>
<dbReference type="InterPro" id="IPR036388">
    <property type="entry name" value="WH-like_DNA-bd_sf"/>
</dbReference>
<accession>A0A6C1AYM1</accession>
<keyword evidence="4" id="KW-0804">Transcription</keyword>
<name>A0A6C1AYM1_9RHOO</name>
<feature type="domain" description="HTH lysR-type" evidence="5">
    <location>
        <begin position="10"/>
        <end position="67"/>
    </location>
</feature>
<dbReference type="RefSeq" id="WP_173763389.1">
    <property type="nucleotide sequence ID" value="NZ_CP048836.1"/>
</dbReference>
<dbReference type="Pfam" id="PF03466">
    <property type="entry name" value="LysR_substrate"/>
    <property type="match status" value="1"/>
</dbReference>